<name>A0A0E9U8C1_ANGAN</name>
<sequence>MLLTLVVSIASAKHHLAETSCSVRSTGSKAFPGVLILTGDEDTENASRRINMMWLLLCRETRCRGTPDVDGG</sequence>
<dbReference type="EMBL" id="GBXM01047374">
    <property type="protein sequence ID" value="JAH61203.1"/>
    <property type="molecule type" value="Transcribed_RNA"/>
</dbReference>
<protein>
    <recommendedName>
        <fullName evidence="3">Secreted protein</fullName>
    </recommendedName>
</protein>
<reference evidence="2" key="1">
    <citation type="submission" date="2014-11" db="EMBL/GenBank/DDBJ databases">
        <authorList>
            <person name="Amaro Gonzalez C."/>
        </authorList>
    </citation>
    <scope>NUCLEOTIDE SEQUENCE</scope>
</reference>
<evidence type="ECO:0000313" key="2">
    <source>
        <dbReference type="EMBL" id="JAH61203.1"/>
    </source>
</evidence>
<organism evidence="2">
    <name type="scientific">Anguilla anguilla</name>
    <name type="common">European freshwater eel</name>
    <name type="synonym">Muraena anguilla</name>
    <dbReference type="NCBI Taxonomy" id="7936"/>
    <lineage>
        <taxon>Eukaryota</taxon>
        <taxon>Metazoa</taxon>
        <taxon>Chordata</taxon>
        <taxon>Craniata</taxon>
        <taxon>Vertebrata</taxon>
        <taxon>Euteleostomi</taxon>
        <taxon>Actinopterygii</taxon>
        <taxon>Neopterygii</taxon>
        <taxon>Teleostei</taxon>
        <taxon>Anguilliformes</taxon>
        <taxon>Anguillidae</taxon>
        <taxon>Anguilla</taxon>
    </lineage>
</organism>
<keyword evidence="1" id="KW-0732">Signal</keyword>
<evidence type="ECO:0000256" key="1">
    <source>
        <dbReference type="SAM" id="SignalP"/>
    </source>
</evidence>
<evidence type="ECO:0008006" key="3">
    <source>
        <dbReference type="Google" id="ProtNLM"/>
    </source>
</evidence>
<reference evidence="2" key="2">
    <citation type="journal article" date="2015" name="Fish Shellfish Immunol.">
        <title>Early steps in the European eel (Anguilla anguilla)-Vibrio vulnificus interaction in the gills: Role of the RtxA13 toxin.</title>
        <authorList>
            <person name="Callol A."/>
            <person name="Pajuelo D."/>
            <person name="Ebbesson L."/>
            <person name="Teles M."/>
            <person name="MacKenzie S."/>
            <person name="Amaro C."/>
        </authorList>
    </citation>
    <scope>NUCLEOTIDE SEQUENCE</scope>
</reference>
<feature type="chain" id="PRO_5002433765" description="Secreted protein" evidence="1">
    <location>
        <begin position="18"/>
        <end position="72"/>
    </location>
</feature>
<dbReference type="AlphaFoldDB" id="A0A0E9U8C1"/>
<accession>A0A0E9U8C1</accession>
<proteinExistence type="predicted"/>
<feature type="signal peptide" evidence="1">
    <location>
        <begin position="1"/>
        <end position="17"/>
    </location>
</feature>